<feature type="transmembrane region" description="Helical" evidence="6">
    <location>
        <begin position="148"/>
        <end position="171"/>
    </location>
</feature>
<evidence type="ECO:0000256" key="5">
    <source>
        <dbReference type="ARBA" id="ARBA00023136"/>
    </source>
</evidence>
<evidence type="ECO:0000259" key="7">
    <source>
        <dbReference type="PROSITE" id="PS50850"/>
    </source>
</evidence>
<feature type="transmembrane region" description="Helical" evidence="6">
    <location>
        <begin position="12"/>
        <end position="30"/>
    </location>
</feature>
<evidence type="ECO:0000256" key="1">
    <source>
        <dbReference type="ARBA" id="ARBA00004651"/>
    </source>
</evidence>
<feature type="transmembrane region" description="Helical" evidence="6">
    <location>
        <begin position="50"/>
        <end position="72"/>
    </location>
</feature>
<feature type="transmembrane region" description="Helical" evidence="6">
    <location>
        <begin position="79"/>
        <end position="97"/>
    </location>
</feature>
<dbReference type="PANTHER" id="PTHR11662">
    <property type="entry name" value="SOLUTE CARRIER FAMILY 17"/>
    <property type="match status" value="1"/>
</dbReference>
<keyword evidence="2" id="KW-0813">Transport</keyword>
<accession>A0A1A6AZK1</accession>
<gene>
    <name evidence="8" type="primary">dgoT</name>
    <name evidence="8" type="ORF">CLRAG_09080</name>
</gene>
<keyword evidence="9" id="KW-1185">Reference proteome</keyword>
<dbReference type="Pfam" id="PF07690">
    <property type="entry name" value="MFS_1"/>
    <property type="match status" value="1"/>
</dbReference>
<dbReference type="InterPro" id="IPR011701">
    <property type="entry name" value="MFS"/>
</dbReference>
<feature type="transmembrane region" description="Helical" evidence="6">
    <location>
        <begin position="378"/>
        <end position="401"/>
    </location>
</feature>
<dbReference type="AlphaFoldDB" id="A0A1A6AZK1"/>
<comment type="subcellular location">
    <subcellularLocation>
        <location evidence="1">Cell membrane</location>
        <topology evidence="1">Multi-pass membrane protein</topology>
    </subcellularLocation>
</comment>
<dbReference type="EMBL" id="LROS01000009">
    <property type="protein sequence ID" value="OBR95516.1"/>
    <property type="molecule type" value="Genomic_DNA"/>
</dbReference>
<dbReference type="PATRIC" id="fig|1353534.3.peg.923"/>
<evidence type="ECO:0000256" key="6">
    <source>
        <dbReference type="SAM" id="Phobius"/>
    </source>
</evidence>
<dbReference type="InterPro" id="IPR020846">
    <property type="entry name" value="MFS_dom"/>
</dbReference>
<keyword evidence="4 6" id="KW-1133">Transmembrane helix</keyword>
<feature type="transmembrane region" description="Helical" evidence="6">
    <location>
        <begin position="320"/>
        <end position="338"/>
    </location>
</feature>
<dbReference type="GO" id="GO:0005886">
    <property type="term" value="C:plasma membrane"/>
    <property type="evidence" value="ECO:0007669"/>
    <property type="project" value="UniProtKB-SubCell"/>
</dbReference>
<evidence type="ECO:0000313" key="9">
    <source>
        <dbReference type="Proteomes" id="UP000093954"/>
    </source>
</evidence>
<feature type="transmembrane region" description="Helical" evidence="6">
    <location>
        <begin position="284"/>
        <end position="308"/>
    </location>
</feature>
<evidence type="ECO:0000256" key="4">
    <source>
        <dbReference type="ARBA" id="ARBA00022989"/>
    </source>
</evidence>
<dbReference type="SUPFAM" id="SSF103473">
    <property type="entry name" value="MFS general substrate transporter"/>
    <property type="match status" value="1"/>
</dbReference>
<reference evidence="8 9" key="1">
    <citation type="journal article" date="2012" name="Front. Microbiol.">
        <title>Draft Genome Sequence of the Virulent Strain 01-B526 of the Fish Pathogen Aeromonas salmonicida.</title>
        <authorList>
            <person name="Charette S.J."/>
            <person name="Brochu F."/>
            <person name="Boyle B."/>
            <person name="Filion G."/>
            <person name="Tanaka K.H."/>
            <person name="Derome N."/>
        </authorList>
    </citation>
    <scope>NUCLEOTIDE SEQUENCE [LARGE SCALE GENOMIC DNA]</scope>
    <source>
        <strain evidence="8 9">P11</strain>
    </source>
</reference>
<keyword evidence="5 6" id="KW-0472">Membrane</keyword>
<dbReference type="Proteomes" id="UP000093954">
    <property type="component" value="Unassembled WGS sequence"/>
</dbReference>
<dbReference type="PROSITE" id="PS50850">
    <property type="entry name" value="MFS"/>
    <property type="match status" value="1"/>
</dbReference>
<organism evidence="8 9">
    <name type="scientific">Clostridium ragsdalei P11</name>
    <dbReference type="NCBI Taxonomy" id="1353534"/>
    <lineage>
        <taxon>Bacteria</taxon>
        <taxon>Bacillati</taxon>
        <taxon>Bacillota</taxon>
        <taxon>Clostridia</taxon>
        <taxon>Eubacteriales</taxon>
        <taxon>Clostridiaceae</taxon>
        <taxon>Clostridium</taxon>
    </lineage>
</organism>
<protein>
    <submittedName>
        <fullName evidence="8">D-galactonate transporter</fullName>
    </submittedName>
</protein>
<sequence length="451" mass="49750">MYTEKKPTKVRFLILLMLFVAVAITYLDRANLSVAGTAIQKQLKINSTQLGVLFSAFTWSYVIVQIPVGMILDKIGARFLYGGAMVLWGFFTFIMAFSSQGLFAGIGASFMVLIVCRILIGIAEGPAFPSNTKIAALWFPNKERARAISIYSSAQYIGLAVFTPILAFMVAKISWESVFYLSGGIAIVFGIIWLAVYRDPKDSKRINQEELDYLKNNGAYNPNEIGAKKEDKISLDEILYVIKQRRVWGIFITQFAVASTLYFFMTWFIVYLQKGLKLPIQKAGFMAILPYMMAMAGVLFGGFLSDYLLKKTSLTVARKIPIVAGLLFTSILCLANFFEKTPIIAVIILSIAFFANAASNLGWVALSDVLPKSMIGRVGGVLNLCGNLSGIVSPIIFGVLHQKTGNFHLAMDYTSAVAVVGALAFLFIVDKVEPVDLSKKFHANEDIKVIK</sequence>
<dbReference type="PIRSF" id="PIRSF002808">
    <property type="entry name" value="Hexose_phosphate_transp"/>
    <property type="match status" value="1"/>
</dbReference>
<dbReference type="GO" id="GO:0022857">
    <property type="term" value="F:transmembrane transporter activity"/>
    <property type="evidence" value="ECO:0007669"/>
    <property type="project" value="InterPro"/>
</dbReference>
<proteinExistence type="predicted"/>
<dbReference type="InterPro" id="IPR050382">
    <property type="entry name" value="MFS_Na/Anion_cotransporter"/>
</dbReference>
<dbReference type="PANTHER" id="PTHR11662:SF333">
    <property type="entry name" value="D-GALACTONATE TRANSPORTER"/>
    <property type="match status" value="1"/>
</dbReference>
<dbReference type="InterPro" id="IPR036259">
    <property type="entry name" value="MFS_trans_sf"/>
</dbReference>
<keyword evidence="3 6" id="KW-0812">Transmembrane</keyword>
<comment type="caution">
    <text evidence="8">The sequence shown here is derived from an EMBL/GenBank/DDBJ whole genome shotgun (WGS) entry which is preliminary data.</text>
</comment>
<dbReference type="InterPro" id="IPR000849">
    <property type="entry name" value="Sugar_P_transporter"/>
</dbReference>
<evidence type="ECO:0000256" key="2">
    <source>
        <dbReference type="ARBA" id="ARBA00022448"/>
    </source>
</evidence>
<feature type="transmembrane region" description="Helical" evidence="6">
    <location>
        <begin position="177"/>
        <end position="197"/>
    </location>
</feature>
<feature type="transmembrane region" description="Helical" evidence="6">
    <location>
        <begin position="247"/>
        <end position="272"/>
    </location>
</feature>
<feature type="transmembrane region" description="Helical" evidence="6">
    <location>
        <begin position="407"/>
        <end position="429"/>
    </location>
</feature>
<evidence type="ECO:0000256" key="3">
    <source>
        <dbReference type="ARBA" id="ARBA00022692"/>
    </source>
</evidence>
<dbReference type="CDD" id="cd17319">
    <property type="entry name" value="MFS_ExuT_GudP_like"/>
    <property type="match status" value="1"/>
</dbReference>
<name>A0A1A6AZK1_9CLOT</name>
<evidence type="ECO:0000313" key="8">
    <source>
        <dbReference type="EMBL" id="OBR95516.1"/>
    </source>
</evidence>
<dbReference type="Gene3D" id="1.20.1250.20">
    <property type="entry name" value="MFS general substrate transporter like domains"/>
    <property type="match status" value="2"/>
</dbReference>
<feature type="transmembrane region" description="Helical" evidence="6">
    <location>
        <begin position="344"/>
        <end position="366"/>
    </location>
</feature>
<feature type="domain" description="Major facilitator superfamily (MFS) profile" evidence="7">
    <location>
        <begin position="14"/>
        <end position="433"/>
    </location>
</feature>
<feature type="transmembrane region" description="Helical" evidence="6">
    <location>
        <begin position="103"/>
        <end position="127"/>
    </location>
</feature>